<keyword evidence="3" id="KW-1185">Reference proteome</keyword>
<sequence>MKLAAPLSCRSAPRSLAAATGWEFMRQMMEAMAIRTKKALLDEFMFLDENEHLISALYDDHRLGKLEDFVRNFERLLQNLDCLATLMGYQSPRCPTAAQPQQDQPDPGDAPEEPVAQFNSEISLVAQPATLHDQMHTQDQLQQQQMQQAASDERTSGTSVFDGDIIMAYSRVDGSSEADSILPGTVSSTEGQGSITITDFLLAGSEQQGEYWDFGSGDLLDMLLPYNDGSSF</sequence>
<feature type="region of interest" description="Disordered" evidence="1">
    <location>
        <begin position="94"/>
        <end position="114"/>
    </location>
</feature>
<evidence type="ECO:0000313" key="2">
    <source>
        <dbReference type="EMBL" id="KAJ8486481.1"/>
    </source>
</evidence>
<proteinExistence type="predicted"/>
<organism evidence="2 3">
    <name type="scientific">Ensete ventricosum</name>
    <name type="common">Abyssinian banana</name>
    <name type="synonym">Musa ensete</name>
    <dbReference type="NCBI Taxonomy" id="4639"/>
    <lineage>
        <taxon>Eukaryota</taxon>
        <taxon>Viridiplantae</taxon>
        <taxon>Streptophyta</taxon>
        <taxon>Embryophyta</taxon>
        <taxon>Tracheophyta</taxon>
        <taxon>Spermatophyta</taxon>
        <taxon>Magnoliopsida</taxon>
        <taxon>Liliopsida</taxon>
        <taxon>Zingiberales</taxon>
        <taxon>Musaceae</taxon>
        <taxon>Ensete</taxon>
    </lineage>
</organism>
<name>A0AAV8QWS8_ENSVE</name>
<feature type="compositionally biased region" description="Low complexity" evidence="1">
    <location>
        <begin position="137"/>
        <end position="148"/>
    </location>
</feature>
<dbReference type="Proteomes" id="UP001222027">
    <property type="component" value="Unassembled WGS sequence"/>
</dbReference>
<accession>A0AAV8QWS8</accession>
<protein>
    <submittedName>
        <fullName evidence="2">Uncharacterized protein</fullName>
    </submittedName>
</protein>
<evidence type="ECO:0000256" key="1">
    <source>
        <dbReference type="SAM" id="MobiDB-lite"/>
    </source>
</evidence>
<feature type="region of interest" description="Disordered" evidence="1">
    <location>
        <begin position="133"/>
        <end position="157"/>
    </location>
</feature>
<feature type="compositionally biased region" description="Low complexity" evidence="1">
    <location>
        <begin position="97"/>
        <end position="107"/>
    </location>
</feature>
<dbReference type="EMBL" id="JAQQAF010000005">
    <property type="protein sequence ID" value="KAJ8486481.1"/>
    <property type="molecule type" value="Genomic_DNA"/>
</dbReference>
<comment type="caution">
    <text evidence="2">The sequence shown here is derived from an EMBL/GenBank/DDBJ whole genome shotgun (WGS) entry which is preliminary data.</text>
</comment>
<gene>
    <name evidence="2" type="ORF">OPV22_018966</name>
</gene>
<evidence type="ECO:0000313" key="3">
    <source>
        <dbReference type="Proteomes" id="UP001222027"/>
    </source>
</evidence>
<reference evidence="2 3" key="1">
    <citation type="submission" date="2022-12" db="EMBL/GenBank/DDBJ databases">
        <title>Chromosome-scale assembly of the Ensete ventricosum genome.</title>
        <authorList>
            <person name="Dussert Y."/>
            <person name="Stocks J."/>
            <person name="Wendawek A."/>
            <person name="Woldeyes F."/>
            <person name="Nichols R.A."/>
            <person name="Borrell J.S."/>
        </authorList>
    </citation>
    <scope>NUCLEOTIDE SEQUENCE [LARGE SCALE GENOMIC DNA]</scope>
    <source>
        <strain evidence="3">cv. Maze</strain>
        <tissue evidence="2">Seeds</tissue>
    </source>
</reference>
<dbReference type="AlphaFoldDB" id="A0AAV8QWS8"/>